<evidence type="ECO:0000313" key="3">
    <source>
        <dbReference type="EMBL" id="UJG40770.1"/>
    </source>
</evidence>
<dbReference type="PANTHER" id="PTHR33434">
    <property type="entry name" value="DEGV DOMAIN-CONTAINING PROTEIN DR_1986-RELATED"/>
    <property type="match status" value="1"/>
</dbReference>
<dbReference type="PANTHER" id="PTHR33434:SF2">
    <property type="entry name" value="FATTY ACID-BINDING PROTEIN TM_1468"/>
    <property type="match status" value="1"/>
</dbReference>
<gene>
    <name evidence="3" type="ORF">K9W45_13155</name>
</gene>
<dbReference type="InterPro" id="IPR003797">
    <property type="entry name" value="DegV"/>
</dbReference>
<sequence length="282" mass="31829">MKIILDSSCDLPEEYVKKYDIKIAPVSIMMDGKIYRDRFEVTPEEFYTVLREKRENLPTTSGTSPMEFYNCIMECTKSDNSVLIATISSKLSTTWQSANIAIKRFKDKTFHLIDSLSGSGALGLLGLAAGKLYKKGEKEEEIIRKVKDIQKKTVAMGYVDDLYNLQKSGRISQFKYYLSNLLNAKPIMRVKDGFIVPLDKARGKAKAIEKLIKHLFKAIKSINETELDCMITHSDDIETAEYIMNKLDKKLSFNEKIIHYLTPALAVHLGLGTIVVSVAPSP</sequence>
<dbReference type="Gene3D" id="3.40.50.10170">
    <property type="match status" value="1"/>
</dbReference>
<dbReference type="GO" id="GO:0008289">
    <property type="term" value="F:lipid binding"/>
    <property type="evidence" value="ECO:0007669"/>
    <property type="project" value="UniProtKB-KW"/>
</dbReference>
<protein>
    <submittedName>
        <fullName evidence="3">DegV family protein</fullName>
    </submittedName>
</protein>
<accession>A0A9Y1BKV8</accession>
<dbReference type="Proteomes" id="UP001201020">
    <property type="component" value="Chromosome"/>
</dbReference>
<dbReference type="Gene3D" id="3.30.1180.10">
    <property type="match status" value="1"/>
</dbReference>
<keyword evidence="2" id="KW-0472">Membrane</keyword>
<dbReference type="InterPro" id="IPR050270">
    <property type="entry name" value="DegV_domain_contain"/>
</dbReference>
<keyword evidence="1" id="KW-0446">Lipid-binding</keyword>
<name>A0A9Y1BKV8_9ARCH</name>
<dbReference type="EMBL" id="CP084166">
    <property type="protein sequence ID" value="UJG40770.1"/>
    <property type="molecule type" value="Genomic_DNA"/>
</dbReference>
<proteinExistence type="predicted"/>
<reference evidence="3" key="1">
    <citation type="journal article" date="2022" name="Nat. Microbiol.">
        <title>Unique mobile elements and scalable gene flow at the prokaryote-eukaryote boundary revealed by circularized Asgard archaea genomes.</title>
        <authorList>
            <person name="Wu F."/>
            <person name="Speth D.R."/>
            <person name="Philosof A."/>
            <person name="Cremiere A."/>
            <person name="Narayanan A."/>
            <person name="Barco R.A."/>
            <person name="Connon S.A."/>
            <person name="Amend J.P."/>
            <person name="Antoshechkin I.A."/>
            <person name="Orphan V.J."/>
        </authorList>
    </citation>
    <scope>NUCLEOTIDE SEQUENCE</scope>
    <source>
        <strain evidence="3">PM71</strain>
    </source>
</reference>
<evidence type="ECO:0000256" key="1">
    <source>
        <dbReference type="ARBA" id="ARBA00023121"/>
    </source>
</evidence>
<dbReference type="PROSITE" id="PS51482">
    <property type="entry name" value="DEGV"/>
    <property type="match status" value="1"/>
</dbReference>
<dbReference type="NCBIfam" id="TIGR00762">
    <property type="entry name" value="DegV"/>
    <property type="match status" value="1"/>
</dbReference>
<feature type="transmembrane region" description="Helical" evidence="2">
    <location>
        <begin position="257"/>
        <end position="279"/>
    </location>
</feature>
<dbReference type="InterPro" id="IPR043168">
    <property type="entry name" value="DegV_C"/>
</dbReference>
<keyword evidence="2" id="KW-0812">Transmembrane</keyword>
<dbReference type="Pfam" id="PF02645">
    <property type="entry name" value="DegV"/>
    <property type="match status" value="1"/>
</dbReference>
<dbReference type="SUPFAM" id="SSF82549">
    <property type="entry name" value="DAK1/DegV-like"/>
    <property type="match status" value="1"/>
</dbReference>
<organism evidence="3">
    <name type="scientific">Candidatus Heimdallarchaeum aukensis</name>
    <dbReference type="NCBI Taxonomy" id="2876573"/>
    <lineage>
        <taxon>Archaea</taxon>
        <taxon>Promethearchaeati</taxon>
        <taxon>Candidatus Heimdallarchaeota</taxon>
        <taxon>Candidatus Heimdallarchaeia (ex Rinke et al. 2021) (nom. nud.)</taxon>
        <taxon>Candidatus Heimdallarchaeales</taxon>
        <taxon>Candidatus Heimdallarchaeaceae</taxon>
        <taxon>Candidatus Heimdallarchaeum</taxon>
    </lineage>
</organism>
<keyword evidence="2" id="KW-1133">Transmembrane helix</keyword>
<evidence type="ECO:0000256" key="2">
    <source>
        <dbReference type="SAM" id="Phobius"/>
    </source>
</evidence>
<dbReference type="AlphaFoldDB" id="A0A9Y1BKV8"/>